<dbReference type="InterPro" id="IPR000182">
    <property type="entry name" value="GNAT_dom"/>
</dbReference>
<dbReference type="AlphaFoldDB" id="A0A2S5BGU0"/>
<dbReference type="GO" id="GO:0005737">
    <property type="term" value="C:cytoplasm"/>
    <property type="evidence" value="ECO:0007669"/>
    <property type="project" value="TreeGrafter"/>
</dbReference>
<name>A0A2S5BGU0_9BASI</name>
<comment type="caution">
    <text evidence="2">The sequence shown here is derived from an EMBL/GenBank/DDBJ whole genome shotgun (WGS) entry which is preliminary data.</text>
</comment>
<dbReference type="STRING" id="741276.A0A2S5BGU0"/>
<dbReference type="InterPro" id="IPR051908">
    <property type="entry name" value="Ribosomal_N-acetyltransferase"/>
</dbReference>
<sequence>MFCTIDDLHPWSQGKGYGREAMEWLLSRAFVGYGLNRVQSACWTWNEPAVRLYKSVGFQVEGTKRQACWQEGAFRDEYIIAILAEDYHKRRSESLG</sequence>
<organism evidence="2 3">
    <name type="scientific">Rhodotorula taiwanensis</name>
    <dbReference type="NCBI Taxonomy" id="741276"/>
    <lineage>
        <taxon>Eukaryota</taxon>
        <taxon>Fungi</taxon>
        <taxon>Dikarya</taxon>
        <taxon>Basidiomycota</taxon>
        <taxon>Pucciniomycotina</taxon>
        <taxon>Microbotryomycetes</taxon>
        <taxon>Sporidiobolales</taxon>
        <taxon>Sporidiobolaceae</taxon>
        <taxon>Rhodotorula</taxon>
    </lineage>
</organism>
<feature type="domain" description="N-acetyltransferase" evidence="1">
    <location>
        <begin position="1"/>
        <end position="85"/>
    </location>
</feature>
<protein>
    <submittedName>
        <fullName evidence="2">GNAT family acetyltransferase</fullName>
    </submittedName>
</protein>
<dbReference type="PROSITE" id="PS51186">
    <property type="entry name" value="GNAT"/>
    <property type="match status" value="1"/>
</dbReference>
<dbReference type="Gene3D" id="3.40.630.30">
    <property type="match status" value="1"/>
</dbReference>
<dbReference type="Proteomes" id="UP000237144">
    <property type="component" value="Unassembled WGS sequence"/>
</dbReference>
<dbReference type="PANTHER" id="PTHR43441:SF11">
    <property type="entry name" value="RIBOSOMAL-PROTEIN-SERINE ACETYLTRANSFERASE"/>
    <property type="match status" value="1"/>
</dbReference>
<reference evidence="2 3" key="1">
    <citation type="journal article" date="2018" name="Front. Microbiol.">
        <title>Prospects for Fungal Bioremediation of Acidic Radioactive Waste Sites: Characterization and Genome Sequence of Rhodotorula taiwanensis MD1149.</title>
        <authorList>
            <person name="Tkavc R."/>
            <person name="Matrosova V.Y."/>
            <person name="Grichenko O.E."/>
            <person name="Gostincar C."/>
            <person name="Volpe R.P."/>
            <person name="Klimenkova P."/>
            <person name="Gaidamakova E.K."/>
            <person name="Zhou C.E."/>
            <person name="Stewart B.J."/>
            <person name="Lyman M.G."/>
            <person name="Malfatti S.A."/>
            <person name="Rubinfeld B."/>
            <person name="Courtot M."/>
            <person name="Singh J."/>
            <person name="Dalgard C.L."/>
            <person name="Hamilton T."/>
            <person name="Frey K.G."/>
            <person name="Gunde-Cimerman N."/>
            <person name="Dugan L."/>
            <person name="Daly M.J."/>
        </authorList>
    </citation>
    <scope>NUCLEOTIDE SEQUENCE [LARGE SCALE GENOMIC DNA]</scope>
    <source>
        <strain evidence="2 3">MD1149</strain>
    </source>
</reference>
<dbReference type="EMBL" id="PJQD01000009">
    <property type="protein sequence ID" value="POY75975.1"/>
    <property type="molecule type" value="Genomic_DNA"/>
</dbReference>
<dbReference type="OrthoDB" id="630895at2759"/>
<keyword evidence="3" id="KW-1185">Reference proteome</keyword>
<keyword evidence="2" id="KW-0808">Transferase</keyword>
<evidence type="ECO:0000313" key="2">
    <source>
        <dbReference type="EMBL" id="POY75975.1"/>
    </source>
</evidence>
<dbReference type="GO" id="GO:0008999">
    <property type="term" value="F:protein-N-terminal-alanine acetyltransferase activity"/>
    <property type="evidence" value="ECO:0007669"/>
    <property type="project" value="TreeGrafter"/>
</dbReference>
<evidence type="ECO:0000313" key="3">
    <source>
        <dbReference type="Proteomes" id="UP000237144"/>
    </source>
</evidence>
<dbReference type="InterPro" id="IPR016181">
    <property type="entry name" value="Acyl_CoA_acyltransferase"/>
</dbReference>
<dbReference type="PANTHER" id="PTHR43441">
    <property type="entry name" value="RIBOSOMAL-PROTEIN-SERINE ACETYLTRANSFERASE"/>
    <property type="match status" value="1"/>
</dbReference>
<evidence type="ECO:0000259" key="1">
    <source>
        <dbReference type="PROSITE" id="PS51186"/>
    </source>
</evidence>
<gene>
    <name evidence="2" type="ORF">BMF94_1059</name>
</gene>
<dbReference type="Pfam" id="PF00583">
    <property type="entry name" value="Acetyltransf_1"/>
    <property type="match status" value="1"/>
</dbReference>
<dbReference type="SUPFAM" id="SSF55729">
    <property type="entry name" value="Acyl-CoA N-acyltransferases (Nat)"/>
    <property type="match status" value="1"/>
</dbReference>
<proteinExistence type="predicted"/>
<accession>A0A2S5BGU0</accession>
<dbReference type="GO" id="GO:1990189">
    <property type="term" value="F:protein N-terminal-serine acetyltransferase activity"/>
    <property type="evidence" value="ECO:0007669"/>
    <property type="project" value="TreeGrafter"/>
</dbReference>